<dbReference type="PANTHER" id="PTHR43687">
    <property type="entry name" value="ADENYLYLSULFATE REDUCTASE, BETA SUBUNIT"/>
    <property type="match status" value="1"/>
</dbReference>
<reference evidence="6 7" key="1">
    <citation type="journal article" date="2005" name="Int. J. Syst. Evol. Microbiol.">
        <title>Nitrincola lacisaponensis gen. nov., sp. nov., a novel alkaliphilic bacterium isolated from an alkaline, saline lake.</title>
        <authorList>
            <person name="Dimitriu P.A."/>
            <person name="Shukla S.K."/>
            <person name="Conradt J."/>
            <person name="Marquez M.C."/>
            <person name="Ventosa A."/>
            <person name="Maglia A."/>
            <person name="Peyton B.M."/>
            <person name="Pinkart H.C."/>
            <person name="Mormile M.R."/>
        </authorList>
    </citation>
    <scope>NUCLEOTIDE SEQUENCE [LARGE SCALE GENOMIC DNA]</scope>
    <source>
        <strain evidence="6 7">4CA</strain>
    </source>
</reference>
<dbReference type="PROSITE" id="PS00198">
    <property type="entry name" value="4FE4S_FER_1"/>
    <property type="match status" value="2"/>
</dbReference>
<dbReference type="OrthoDB" id="9808559at2"/>
<dbReference type="GO" id="GO:0051539">
    <property type="term" value="F:4 iron, 4 sulfur cluster binding"/>
    <property type="evidence" value="ECO:0007669"/>
    <property type="project" value="UniProtKB-KW"/>
</dbReference>
<dbReference type="Proteomes" id="UP000027318">
    <property type="component" value="Unassembled WGS sequence"/>
</dbReference>
<dbReference type="RefSeq" id="WP_051632740.1">
    <property type="nucleotide sequence ID" value="NZ_JMSZ01000032.1"/>
</dbReference>
<protein>
    <submittedName>
        <fullName evidence="6">Iron-sulfur cluster-binding protein</fullName>
    </submittedName>
</protein>
<keyword evidence="7" id="KW-1185">Reference proteome</keyword>
<evidence type="ECO:0000259" key="5">
    <source>
        <dbReference type="PROSITE" id="PS51379"/>
    </source>
</evidence>
<keyword evidence="1" id="KW-0004">4Fe-4S</keyword>
<evidence type="ECO:0000313" key="7">
    <source>
        <dbReference type="Proteomes" id="UP000027318"/>
    </source>
</evidence>
<organism evidence="6 7">
    <name type="scientific">Nitrincola lacisaponensis</name>
    <dbReference type="NCBI Taxonomy" id="267850"/>
    <lineage>
        <taxon>Bacteria</taxon>
        <taxon>Pseudomonadati</taxon>
        <taxon>Pseudomonadota</taxon>
        <taxon>Gammaproteobacteria</taxon>
        <taxon>Oceanospirillales</taxon>
        <taxon>Oceanospirillaceae</taxon>
        <taxon>Nitrincola</taxon>
    </lineage>
</organism>
<evidence type="ECO:0000313" key="6">
    <source>
        <dbReference type="EMBL" id="KDE39072.1"/>
    </source>
</evidence>
<dbReference type="InterPro" id="IPR017896">
    <property type="entry name" value="4Fe4S_Fe-S-bd"/>
</dbReference>
<dbReference type="InterPro" id="IPR050572">
    <property type="entry name" value="Fe-S_Ferredoxin"/>
</dbReference>
<gene>
    <name evidence="6" type="ORF">ADINL_2201</name>
</gene>
<keyword evidence="2" id="KW-0479">Metal-binding</keyword>
<evidence type="ECO:0000256" key="3">
    <source>
        <dbReference type="ARBA" id="ARBA00023004"/>
    </source>
</evidence>
<feature type="domain" description="4Fe-4S ferredoxin-type" evidence="5">
    <location>
        <begin position="465"/>
        <end position="494"/>
    </location>
</feature>
<dbReference type="Pfam" id="PF00037">
    <property type="entry name" value="Fer4"/>
    <property type="match status" value="1"/>
</dbReference>
<dbReference type="PANTHER" id="PTHR43687:SF4">
    <property type="entry name" value="BLR5484 PROTEIN"/>
    <property type="match status" value="1"/>
</dbReference>
<dbReference type="Pfam" id="PF12838">
    <property type="entry name" value="Fer4_7"/>
    <property type="match status" value="1"/>
</dbReference>
<accession>A0A063Y3J5</accession>
<dbReference type="GO" id="GO:0046872">
    <property type="term" value="F:metal ion binding"/>
    <property type="evidence" value="ECO:0007669"/>
    <property type="project" value="UniProtKB-KW"/>
</dbReference>
<dbReference type="EMBL" id="JMSZ01000032">
    <property type="protein sequence ID" value="KDE39072.1"/>
    <property type="molecule type" value="Genomic_DNA"/>
</dbReference>
<sequence>MKPNNLIAHRAFVASPETNARARQQALNAMPPLMALQDGLISYTSRGHLLILGPEDLIRLVADQIQGMASITLLAMGSVSSQEDEHLERALQAASHLTPIYLPFASLDGWLGAFNLRVTTPGGEQINPAEVSAGQVCFDLVLDLNDQPVLSAELSPPGYFHVGPQGDRLVDALEQLSGMVGEFEKPAYVQVNHDICAHADRGKTGCTRCLDVCPADALSTHTNTATHDAQISVDVHLCHGAGSCTTACPTGALTFAAPRPQSWLDRLRHCLDSYAQAGGERPAMLFHAEQTELDLQALPAHVIPVSLEEVGALGAEIWLSVLVQGATYVVLVTDATTPPTLLNLLQREVATTGRLLEALGHLAARISLMSAEQLSADLPLLNAQLEAWEGLPAGAAYPYQGKRKTLNEALDRLYEQGDGSDDPVALPNGSPYGQVLIDQTDCTLCMSCVSICPTGALRSASEEAPVLAFLEGDCVQCGLCEQSCPEKVITLEPRFAPAAGVRGEPRVMKQEEPFHCISCGKAFATQSTIEKISKKLEAHPYFQGDAAKRLKMCDDCRVRDSYRELAADPTAQLRL</sequence>
<name>A0A063Y3J5_9GAMM</name>
<feature type="domain" description="4Fe-4S ferredoxin-type" evidence="5">
    <location>
        <begin position="433"/>
        <end position="462"/>
    </location>
</feature>
<dbReference type="Gene3D" id="3.30.70.20">
    <property type="match status" value="3"/>
</dbReference>
<dbReference type="InterPro" id="IPR017900">
    <property type="entry name" value="4Fe4S_Fe_S_CS"/>
</dbReference>
<feature type="domain" description="4Fe-4S ferredoxin-type" evidence="5">
    <location>
        <begin position="229"/>
        <end position="258"/>
    </location>
</feature>
<comment type="caution">
    <text evidence="6">The sequence shown here is derived from an EMBL/GenBank/DDBJ whole genome shotgun (WGS) entry which is preliminary data.</text>
</comment>
<keyword evidence="4" id="KW-0411">Iron-sulfur</keyword>
<dbReference type="AlphaFoldDB" id="A0A063Y3J5"/>
<proteinExistence type="predicted"/>
<dbReference type="SUPFAM" id="SSF54862">
    <property type="entry name" value="4Fe-4S ferredoxins"/>
    <property type="match status" value="1"/>
</dbReference>
<evidence type="ECO:0000256" key="4">
    <source>
        <dbReference type="ARBA" id="ARBA00023014"/>
    </source>
</evidence>
<evidence type="ECO:0000256" key="1">
    <source>
        <dbReference type="ARBA" id="ARBA00022485"/>
    </source>
</evidence>
<dbReference type="STRING" id="267850.ADINL_2201"/>
<evidence type="ECO:0000256" key="2">
    <source>
        <dbReference type="ARBA" id="ARBA00022723"/>
    </source>
</evidence>
<dbReference type="Pfam" id="PF12800">
    <property type="entry name" value="Fer4_4"/>
    <property type="match status" value="1"/>
</dbReference>
<dbReference type="PATRIC" id="fig|267850.7.peg.2169"/>
<feature type="domain" description="4Fe-4S ferredoxin-type" evidence="5">
    <location>
        <begin position="193"/>
        <end position="223"/>
    </location>
</feature>
<keyword evidence="3" id="KW-0408">Iron</keyword>
<dbReference type="PROSITE" id="PS51379">
    <property type="entry name" value="4FE4S_FER_2"/>
    <property type="match status" value="4"/>
</dbReference>